<evidence type="ECO:0000256" key="5">
    <source>
        <dbReference type="ARBA" id="ARBA00023163"/>
    </source>
</evidence>
<dbReference type="SUPFAM" id="SSF88946">
    <property type="entry name" value="Sigma2 domain of RNA polymerase sigma factors"/>
    <property type="match status" value="1"/>
</dbReference>
<reference evidence="9" key="1">
    <citation type="submission" date="2018-09" db="EMBL/GenBank/DDBJ databases">
        <authorList>
            <person name="Zhu H."/>
        </authorList>
    </citation>
    <scope>NUCLEOTIDE SEQUENCE [LARGE SCALE GENOMIC DNA]</scope>
    <source>
        <strain evidence="9">K1W22B-1</strain>
    </source>
</reference>
<dbReference type="InterPro" id="IPR013249">
    <property type="entry name" value="RNA_pol_sigma70_r4_t2"/>
</dbReference>
<dbReference type="GO" id="GO:0006352">
    <property type="term" value="P:DNA-templated transcription initiation"/>
    <property type="evidence" value="ECO:0007669"/>
    <property type="project" value="InterPro"/>
</dbReference>
<dbReference type="PANTHER" id="PTHR43133:SF50">
    <property type="entry name" value="ECF RNA POLYMERASE SIGMA FACTOR SIGM"/>
    <property type="match status" value="1"/>
</dbReference>
<comment type="caution">
    <text evidence="8">The sequence shown here is derived from an EMBL/GenBank/DDBJ whole genome shotgun (WGS) entry which is preliminary data.</text>
</comment>
<dbReference type="NCBIfam" id="TIGR02937">
    <property type="entry name" value="sigma70-ECF"/>
    <property type="match status" value="1"/>
</dbReference>
<dbReference type="Proteomes" id="UP000276542">
    <property type="component" value="Unassembled WGS sequence"/>
</dbReference>
<keyword evidence="4" id="KW-0238">DNA-binding</keyword>
<dbReference type="InterPro" id="IPR014284">
    <property type="entry name" value="RNA_pol_sigma-70_dom"/>
</dbReference>
<dbReference type="NCBIfam" id="TIGR02983">
    <property type="entry name" value="SigE-fam_strep"/>
    <property type="match status" value="1"/>
</dbReference>
<dbReference type="GO" id="GO:0003677">
    <property type="term" value="F:DNA binding"/>
    <property type="evidence" value="ECO:0007669"/>
    <property type="project" value="UniProtKB-KW"/>
</dbReference>
<evidence type="ECO:0000313" key="8">
    <source>
        <dbReference type="EMBL" id="RJS44819.1"/>
    </source>
</evidence>
<feature type="domain" description="RNA polymerase sigma-70 region 2" evidence="6">
    <location>
        <begin position="31"/>
        <end position="79"/>
    </location>
</feature>
<feature type="domain" description="RNA polymerase sigma factor 70 region 4 type 2" evidence="7">
    <location>
        <begin position="102"/>
        <end position="154"/>
    </location>
</feature>
<keyword evidence="3" id="KW-0731">Sigma factor</keyword>
<gene>
    <name evidence="8" type="ORF">D4739_00225</name>
</gene>
<dbReference type="InterPro" id="IPR013324">
    <property type="entry name" value="RNA_pol_sigma_r3/r4-like"/>
</dbReference>
<comment type="similarity">
    <text evidence="1">Belongs to the sigma-70 factor family. ECF subfamily.</text>
</comment>
<dbReference type="RefSeq" id="WP_120058580.1">
    <property type="nucleotide sequence ID" value="NZ_QYRP01000002.1"/>
</dbReference>
<dbReference type="InterPro" id="IPR036388">
    <property type="entry name" value="WH-like_DNA-bd_sf"/>
</dbReference>
<dbReference type="GO" id="GO:0016987">
    <property type="term" value="F:sigma factor activity"/>
    <property type="evidence" value="ECO:0007669"/>
    <property type="project" value="UniProtKB-KW"/>
</dbReference>
<evidence type="ECO:0000256" key="3">
    <source>
        <dbReference type="ARBA" id="ARBA00023082"/>
    </source>
</evidence>
<protein>
    <submittedName>
        <fullName evidence="8">SigE family RNA polymerase sigma factor</fullName>
    </submittedName>
</protein>
<keyword evidence="5" id="KW-0804">Transcription</keyword>
<dbReference type="InterPro" id="IPR013325">
    <property type="entry name" value="RNA_pol_sigma_r2"/>
</dbReference>
<evidence type="ECO:0000256" key="1">
    <source>
        <dbReference type="ARBA" id="ARBA00010641"/>
    </source>
</evidence>
<dbReference type="EMBL" id="QYRP01000002">
    <property type="protein sequence ID" value="RJS44819.1"/>
    <property type="molecule type" value="Genomic_DNA"/>
</dbReference>
<evidence type="ECO:0000256" key="4">
    <source>
        <dbReference type="ARBA" id="ARBA00023125"/>
    </source>
</evidence>
<dbReference type="InterPro" id="IPR039425">
    <property type="entry name" value="RNA_pol_sigma-70-like"/>
</dbReference>
<evidence type="ECO:0000256" key="2">
    <source>
        <dbReference type="ARBA" id="ARBA00023015"/>
    </source>
</evidence>
<name>A0A3A5H1X7_9ACTN</name>
<sequence>MEQRSDRDEFSDFAGGRWPSLVRAGILMGCSLSDAEDLAQTTLTRCYQQWSRVARADNPSAYAHRMLVNAFIDTKRRRRNSELLVAQPVEGSISDPMQEIRLDIERSLGQLTQQQRLVVVLRYFLDLSERETAEVLGVPTGTVKSRLARALEALSADPRLATIALEASDD</sequence>
<dbReference type="InterPro" id="IPR007627">
    <property type="entry name" value="RNA_pol_sigma70_r2"/>
</dbReference>
<dbReference type="Pfam" id="PF08281">
    <property type="entry name" value="Sigma70_r4_2"/>
    <property type="match status" value="1"/>
</dbReference>
<dbReference type="SUPFAM" id="SSF88659">
    <property type="entry name" value="Sigma3 and sigma4 domains of RNA polymerase sigma factors"/>
    <property type="match status" value="1"/>
</dbReference>
<keyword evidence="9" id="KW-1185">Reference proteome</keyword>
<dbReference type="CDD" id="cd06171">
    <property type="entry name" value="Sigma70_r4"/>
    <property type="match status" value="1"/>
</dbReference>
<dbReference type="InterPro" id="IPR014325">
    <property type="entry name" value="RNA_pol_sigma-E_actinobac"/>
</dbReference>
<organism evidence="8 9">
    <name type="scientific">Nocardioides cavernaquae</name>
    <dbReference type="NCBI Taxonomy" id="2321396"/>
    <lineage>
        <taxon>Bacteria</taxon>
        <taxon>Bacillati</taxon>
        <taxon>Actinomycetota</taxon>
        <taxon>Actinomycetes</taxon>
        <taxon>Propionibacteriales</taxon>
        <taxon>Nocardioidaceae</taxon>
        <taxon>Nocardioides</taxon>
    </lineage>
</organism>
<dbReference type="AlphaFoldDB" id="A0A3A5H1X7"/>
<evidence type="ECO:0000259" key="6">
    <source>
        <dbReference type="Pfam" id="PF04542"/>
    </source>
</evidence>
<proteinExistence type="inferred from homology"/>
<dbReference type="Gene3D" id="1.10.10.10">
    <property type="entry name" value="Winged helix-like DNA-binding domain superfamily/Winged helix DNA-binding domain"/>
    <property type="match status" value="1"/>
</dbReference>
<dbReference type="Gene3D" id="1.10.1740.10">
    <property type="match status" value="1"/>
</dbReference>
<dbReference type="PANTHER" id="PTHR43133">
    <property type="entry name" value="RNA POLYMERASE ECF-TYPE SIGMA FACTO"/>
    <property type="match status" value="1"/>
</dbReference>
<dbReference type="Pfam" id="PF04542">
    <property type="entry name" value="Sigma70_r2"/>
    <property type="match status" value="1"/>
</dbReference>
<evidence type="ECO:0000259" key="7">
    <source>
        <dbReference type="Pfam" id="PF08281"/>
    </source>
</evidence>
<evidence type="ECO:0000313" key="9">
    <source>
        <dbReference type="Proteomes" id="UP000276542"/>
    </source>
</evidence>
<dbReference type="OrthoDB" id="2046835at2"/>
<accession>A0A3A5H1X7</accession>
<keyword evidence="2" id="KW-0805">Transcription regulation</keyword>